<feature type="compositionally biased region" description="Polar residues" evidence="1">
    <location>
        <begin position="108"/>
        <end position="118"/>
    </location>
</feature>
<name>A0A5M3W654_9ACTN</name>
<dbReference type="Proteomes" id="UP000334990">
    <property type="component" value="Unassembled WGS sequence"/>
</dbReference>
<comment type="caution">
    <text evidence="3">The sequence shown here is derived from an EMBL/GenBank/DDBJ whole genome shotgun (WGS) entry which is preliminary data.</text>
</comment>
<reference evidence="3 4" key="1">
    <citation type="submission" date="2019-10" db="EMBL/GenBank/DDBJ databases">
        <title>Whole genome shotgun sequence of Acrocarpospora corrugata NBRC 13972.</title>
        <authorList>
            <person name="Ichikawa N."/>
            <person name="Kimura A."/>
            <person name="Kitahashi Y."/>
            <person name="Komaki H."/>
            <person name="Oguchi A."/>
        </authorList>
    </citation>
    <scope>NUCLEOTIDE SEQUENCE [LARGE SCALE GENOMIC DNA]</scope>
    <source>
        <strain evidence="3 4">NBRC 13972</strain>
    </source>
</reference>
<protein>
    <submittedName>
        <fullName evidence="3">Uncharacterized protein</fullName>
    </submittedName>
</protein>
<proteinExistence type="predicted"/>
<keyword evidence="2" id="KW-0472">Membrane</keyword>
<keyword evidence="2" id="KW-1133">Transmembrane helix</keyword>
<feature type="region of interest" description="Disordered" evidence="1">
    <location>
        <begin position="65"/>
        <end position="118"/>
    </location>
</feature>
<organism evidence="3 4">
    <name type="scientific">Acrocarpospora corrugata</name>
    <dbReference type="NCBI Taxonomy" id="35763"/>
    <lineage>
        <taxon>Bacteria</taxon>
        <taxon>Bacillati</taxon>
        <taxon>Actinomycetota</taxon>
        <taxon>Actinomycetes</taxon>
        <taxon>Streptosporangiales</taxon>
        <taxon>Streptosporangiaceae</taxon>
        <taxon>Acrocarpospora</taxon>
    </lineage>
</organism>
<feature type="transmembrane region" description="Helical" evidence="2">
    <location>
        <begin position="6"/>
        <end position="27"/>
    </location>
</feature>
<evidence type="ECO:0000256" key="2">
    <source>
        <dbReference type="SAM" id="Phobius"/>
    </source>
</evidence>
<sequence length="118" mass="12190">MPQSATLWPVGYSLSYGSVLVAILTYASHHRNAHKGCDQSGVSAWYKGVSKIGTLPGQIGRREGVAVDSGQEAAAGTEHPPLTPAQSRGLATPDAAVRPSARRAQSRLPASSVVSATP</sequence>
<evidence type="ECO:0000313" key="3">
    <source>
        <dbReference type="EMBL" id="GES04527.1"/>
    </source>
</evidence>
<evidence type="ECO:0000313" key="4">
    <source>
        <dbReference type="Proteomes" id="UP000334990"/>
    </source>
</evidence>
<gene>
    <name evidence="3" type="ORF">Acor_65950</name>
</gene>
<evidence type="ECO:0000256" key="1">
    <source>
        <dbReference type="SAM" id="MobiDB-lite"/>
    </source>
</evidence>
<dbReference type="EMBL" id="BLAD01000083">
    <property type="protein sequence ID" value="GES04527.1"/>
    <property type="molecule type" value="Genomic_DNA"/>
</dbReference>
<keyword evidence="4" id="KW-1185">Reference proteome</keyword>
<dbReference type="AlphaFoldDB" id="A0A5M3W654"/>
<accession>A0A5M3W654</accession>
<keyword evidence="2" id="KW-0812">Transmembrane</keyword>